<comment type="caution">
    <text evidence="9">The sequence shown here is derived from an EMBL/GenBank/DDBJ whole genome shotgun (WGS) entry which is preliminary data.</text>
</comment>
<dbReference type="Pfam" id="PF03632">
    <property type="entry name" value="Glyco_hydro_65m"/>
    <property type="match status" value="1"/>
</dbReference>
<name>A0A7C5V1I8_9FIRM</name>
<accession>A0A7C5V1I8</accession>
<dbReference type="PIRSF" id="PIRSF036289">
    <property type="entry name" value="Glycosyl_hydrolase_malt_phosph"/>
    <property type="match status" value="1"/>
</dbReference>
<dbReference type="EMBL" id="DRUZ01000081">
    <property type="protein sequence ID" value="HHS02144.1"/>
    <property type="molecule type" value="Genomic_DNA"/>
</dbReference>
<evidence type="ECO:0000313" key="9">
    <source>
        <dbReference type="EMBL" id="HHS02144.1"/>
    </source>
</evidence>
<dbReference type="GO" id="GO:0016757">
    <property type="term" value="F:glycosyltransferase activity"/>
    <property type="evidence" value="ECO:0007669"/>
    <property type="project" value="UniProtKB-KW"/>
</dbReference>
<feature type="domain" description="Glycoside hydrolase family 65 C-terminal" evidence="7">
    <location>
        <begin position="708"/>
        <end position="769"/>
    </location>
</feature>
<keyword evidence="9" id="KW-0378">Hydrolase</keyword>
<dbReference type="SUPFAM" id="SSF48208">
    <property type="entry name" value="Six-hairpin glycosidases"/>
    <property type="match status" value="1"/>
</dbReference>
<reference evidence="9" key="1">
    <citation type="journal article" date="2020" name="mSystems">
        <title>Genome- and Community-Level Interaction Insights into Carbon Utilization and Element Cycling Functions of Hydrothermarchaeota in Hydrothermal Sediment.</title>
        <authorList>
            <person name="Zhou Z."/>
            <person name="Liu Y."/>
            <person name="Xu W."/>
            <person name="Pan J."/>
            <person name="Luo Z.H."/>
            <person name="Li M."/>
        </authorList>
    </citation>
    <scope>NUCLEOTIDE SEQUENCE [LARGE SCALE GENOMIC DNA]</scope>
    <source>
        <strain evidence="9">SpSt-102</strain>
    </source>
</reference>
<evidence type="ECO:0000259" key="6">
    <source>
        <dbReference type="Pfam" id="PF03632"/>
    </source>
</evidence>
<evidence type="ECO:0000259" key="7">
    <source>
        <dbReference type="Pfam" id="PF03633"/>
    </source>
</evidence>
<evidence type="ECO:0000256" key="4">
    <source>
        <dbReference type="PIRSR" id="PIRSR036289-50"/>
    </source>
</evidence>
<feature type="domain" description="Glycoside hydrolase family 65 central catalytic" evidence="6">
    <location>
        <begin position="336"/>
        <end position="699"/>
    </location>
</feature>
<feature type="active site" description="Proton donor" evidence="4">
    <location>
        <position position="499"/>
    </location>
</feature>
<dbReference type="GO" id="GO:0030246">
    <property type="term" value="F:carbohydrate binding"/>
    <property type="evidence" value="ECO:0007669"/>
    <property type="project" value="InterPro"/>
</dbReference>
<organism evidence="9">
    <name type="scientific">Caldicellulosiruptor owensensis</name>
    <dbReference type="NCBI Taxonomy" id="55205"/>
    <lineage>
        <taxon>Bacteria</taxon>
        <taxon>Bacillati</taxon>
        <taxon>Bacillota</taxon>
        <taxon>Bacillota incertae sedis</taxon>
        <taxon>Caldicellulosiruptorales</taxon>
        <taxon>Caldicellulosiruptoraceae</taxon>
        <taxon>Caldicellulosiruptor</taxon>
    </lineage>
</organism>
<dbReference type="PANTHER" id="PTHR11051:SF8">
    <property type="entry name" value="PROTEIN-GLUCOSYLGALACTOSYLHYDROXYLYSINE GLUCOSIDASE"/>
    <property type="match status" value="1"/>
</dbReference>
<dbReference type="InterPro" id="IPR005195">
    <property type="entry name" value="Glyco_hydro_65_M"/>
</dbReference>
<proteinExistence type="inferred from homology"/>
<dbReference type="Gene3D" id="1.50.10.10">
    <property type="match status" value="1"/>
</dbReference>
<dbReference type="Pfam" id="PF03636">
    <property type="entry name" value="Glyco_hydro_65N"/>
    <property type="match status" value="1"/>
</dbReference>
<dbReference type="InterPro" id="IPR008928">
    <property type="entry name" value="6-hairpin_glycosidase_sf"/>
</dbReference>
<dbReference type="Gene3D" id="2.60.420.10">
    <property type="entry name" value="Maltose phosphorylase, domain 3"/>
    <property type="match status" value="1"/>
</dbReference>
<dbReference type="Gene3D" id="2.70.98.40">
    <property type="entry name" value="Glycoside hydrolase, family 65, N-terminal domain"/>
    <property type="match status" value="1"/>
</dbReference>
<dbReference type="InterPro" id="IPR017045">
    <property type="entry name" value="Malt_Pase/Glycosyl_Hdrlase"/>
</dbReference>
<dbReference type="InterPro" id="IPR037018">
    <property type="entry name" value="GH65_N"/>
</dbReference>
<keyword evidence="2" id="KW-0328">Glycosyltransferase</keyword>
<dbReference type="GO" id="GO:0005975">
    <property type="term" value="P:carbohydrate metabolic process"/>
    <property type="evidence" value="ECO:0007669"/>
    <property type="project" value="InterPro"/>
</dbReference>
<dbReference type="AlphaFoldDB" id="A0A7C5V1I8"/>
<dbReference type="PANTHER" id="PTHR11051">
    <property type="entry name" value="GLYCOSYL HYDROLASE-RELATED"/>
    <property type="match status" value="1"/>
</dbReference>
<dbReference type="SUPFAM" id="SSF74650">
    <property type="entry name" value="Galactose mutarotase-like"/>
    <property type="match status" value="1"/>
</dbReference>
<evidence type="ECO:0000256" key="3">
    <source>
        <dbReference type="ARBA" id="ARBA00022679"/>
    </source>
</evidence>
<dbReference type="GO" id="GO:0004553">
    <property type="term" value="F:hydrolase activity, hydrolyzing O-glycosyl compounds"/>
    <property type="evidence" value="ECO:0007669"/>
    <property type="project" value="TreeGrafter"/>
</dbReference>
<evidence type="ECO:0000256" key="5">
    <source>
        <dbReference type="PIRSR" id="PIRSR036289-51"/>
    </source>
</evidence>
<dbReference type="InterPro" id="IPR005194">
    <property type="entry name" value="Glyco_hydro_65_C"/>
</dbReference>
<keyword evidence="3" id="KW-0808">Transferase</keyword>
<protein>
    <submittedName>
        <fullName evidence="9">Glycoside hydrolase family 65 protein</fullName>
    </submittedName>
</protein>
<dbReference type="Pfam" id="PF03633">
    <property type="entry name" value="Glyco_hydro_65C"/>
    <property type="match status" value="1"/>
</dbReference>
<gene>
    <name evidence="9" type="ORF">ENL71_06530</name>
</gene>
<dbReference type="InterPro" id="IPR005196">
    <property type="entry name" value="Glyco_hydro_65_N"/>
</dbReference>
<evidence type="ECO:0000256" key="2">
    <source>
        <dbReference type="ARBA" id="ARBA00022676"/>
    </source>
</evidence>
<feature type="domain" description="Glycoside hydrolase family 65 N-terminal" evidence="8">
    <location>
        <begin position="19"/>
        <end position="280"/>
    </location>
</feature>
<comment type="similarity">
    <text evidence="1">Belongs to the glycosyl hydrolase 65 family.</text>
</comment>
<evidence type="ECO:0000259" key="8">
    <source>
        <dbReference type="Pfam" id="PF03636"/>
    </source>
</evidence>
<feature type="binding site" evidence="5">
    <location>
        <begin position="611"/>
        <end position="612"/>
    </location>
    <ligand>
        <name>substrate</name>
    </ligand>
</feature>
<evidence type="ECO:0000256" key="1">
    <source>
        <dbReference type="ARBA" id="ARBA00006768"/>
    </source>
</evidence>
<feature type="binding site" evidence="5">
    <location>
        <begin position="370"/>
        <end position="371"/>
    </location>
    <ligand>
        <name>substrate</name>
    </ligand>
</feature>
<dbReference type="InterPro" id="IPR012341">
    <property type="entry name" value="6hp_glycosidase-like_sf"/>
</dbReference>
<sequence length="781" mass="90428">MRKLPKKQAIFLPDEWNIIEEGFHPENNFMLETIFTVANGYLGLRGNLVEDFPDKNQSFKATYINGFYEEYDITYPEDGYGFAKRGEAMVNVADVKTFEIMVEGEKFNLVSCKIYKHVRKLDMKSGTLVREVIWESNSGRKIYVVFERLTCFKRQHLGAINVRIKPLNFSGRIKIVSKIDGNSSNLLETEDVRVGSGIEKFPFETTKAYCAELSGFLMQKTKKSRLSYGCMVEHVLGFDDFQYKSFADKEKNIVVFEIEFDATKDMEYNLTKYFSYFTQRDVEEDLIEERCAAEILEAKKMGFENLLKEQREFLDIFWENADVVVKGDINIQQAIRFSLFSLLQSAGTNGISNIAAKGLTGEGYGGHYFWDSEIYIMPFFMYTQSHIAKMLLLYRYNILDAARKRAKELHHRGALYPWRTIAGKECSAYFPAGTAQYHINADIVYAIKKYFEATDDLEFIKNYGAEIVFEVARFYAELGHFSEAKGGKFCIFCVTGPDEYTALVDNNAYTNYMVKMTLEFATEIYNLLKEKDSNALEKLCRKIELSRDEVLLWKNIANNMYLPYNPELKIIPQDDSFIYKKRLDLSKIPENQFPLLLNWHYLDIYRYQVCKQPDVLLLIYLLRENFTFEDLKNNYEYYEPITTHDSSLSPAIFSILAAELGYLDKAYEYFVYTARMDLDDLNDNTKDGIHAACMGGAWQALVFGFGGMRTNKGILSFAPKLPERLEYLSFKVRYKGKVLKVEITKSITSYTLLEGESIQLSHYGSSFELKRGQTKEFILAN</sequence>
<dbReference type="InterPro" id="IPR011013">
    <property type="entry name" value="Gal_mutarotase_sf_dom"/>
</dbReference>